<proteinExistence type="predicted"/>
<evidence type="ECO:0000313" key="1">
    <source>
        <dbReference type="EMBL" id="KAF6202070.1"/>
    </source>
</evidence>
<keyword evidence="2" id="KW-1185">Reference proteome</keyword>
<reference evidence="1" key="1">
    <citation type="journal article" date="2021" name="Mol. Ecol. Resour.">
        <title>Apolygus lucorum genome provides insights into omnivorousness and mesophyll feeding.</title>
        <authorList>
            <person name="Liu Y."/>
            <person name="Liu H."/>
            <person name="Wang H."/>
            <person name="Huang T."/>
            <person name="Liu B."/>
            <person name="Yang B."/>
            <person name="Yin L."/>
            <person name="Li B."/>
            <person name="Zhang Y."/>
            <person name="Zhang S."/>
            <person name="Jiang F."/>
            <person name="Zhang X."/>
            <person name="Ren Y."/>
            <person name="Wang B."/>
            <person name="Wang S."/>
            <person name="Lu Y."/>
            <person name="Wu K."/>
            <person name="Fan W."/>
            <person name="Wang G."/>
        </authorList>
    </citation>
    <scope>NUCLEOTIDE SEQUENCE</scope>
    <source>
        <strain evidence="1">12Hb</strain>
    </source>
</reference>
<sequence>MKAAVLLIAIVLVVSTQGNAAELANQSVSTLGTCSARFVFTELGGLLKGTVAELTKPAVLAAIMRVGRDCMKSPESCLMDILTNGSVLMKAVEHIYSLAKNTWTTIIQACPL</sequence>
<dbReference type="AlphaFoldDB" id="A0A6A4IR89"/>
<accession>A0A6A4IR89</accession>
<gene>
    <name evidence="1" type="ORF">GE061_004467</name>
</gene>
<evidence type="ECO:0000313" key="2">
    <source>
        <dbReference type="Proteomes" id="UP000466442"/>
    </source>
</evidence>
<organism evidence="1 2">
    <name type="scientific">Apolygus lucorum</name>
    <name type="common">Small green plant bug</name>
    <name type="synonym">Lygocoris lucorum</name>
    <dbReference type="NCBI Taxonomy" id="248454"/>
    <lineage>
        <taxon>Eukaryota</taxon>
        <taxon>Metazoa</taxon>
        <taxon>Ecdysozoa</taxon>
        <taxon>Arthropoda</taxon>
        <taxon>Hexapoda</taxon>
        <taxon>Insecta</taxon>
        <taxon>Pterygota</taxon>
        <taxon>Neoptera</taxon>
        <taxon>Paraneoptera</taxon>
        <taxon>Hemiptera</taxon>
        <taxon>Heteroptera</taxon>
        <taxon>Panheteroptera</taxon>
        <taxon>Cimicomorpha</taxon>
        <taxon>Miridae</taxon>
        <taxon>Mirini</taxon>
        <taxon>Apolygus</taxon>
    </lineage>
</organism>
<protein>
    <submittedName>
        <fullName evidence="1">Uncharacterized protein</fullName>
    </submittedName>
</protein>
<name>A0A6A4IR89_APOLU</name>
<comment type="caution">
    <text evidence="1">The sequence shown here is derived from an EMBL/GenBank/DDBJ whole genome shotgun (WGS) entry which is preliminary data.</text>
</comment>
<dbReference type="EMBL" id="WIXP02000012">
    <property type="protein sequence ID" value="KAF6202070.1"/>
    <property type="molecule type" value="Genomic_DNA"/>
</dbReference>
<dbReference type="Proteomes" id="UP000466442">
    <property type="component" value="Linkage Group LG12"/>
</dbReference>